<dbReference type="PANTHER" id="PTHR11709:SF488">
    <property type="entry name" value="LACCASE-RELATED"/>
    <property type="match status" value="1"/>
</dbReference>
<accession>A0A8H5Q8I1</accession>
<proteinExistence type="inferred from homology"/>
<dbReference type="RefSeq" id="XP_037198743.1">
    <property type="nucleotide sequence ID" value="XM_037347462.1"/>
</dbReference>
<evidence type="ECO:0000256" key="5">
    <source>
        <dbReference type="ARBA" id="ARBA00023002"/>
    </source>
</evidence>
<dbReference type="FunFam" id="2.60.40.420:FF:000036">
    <property type="entry name" value="L-ascorbate oxidase"/>
    <property type="match status" value="1"/>
</dbReference>
<evidence type="ECO:0000256" key="3">
    <source>
        <dbReference type="ARBA" id="ARBA00022729"/>
    </source>
</evidence>
<feature type="domain" description="Plastocyanin-like" evidence="10">
    <location>
        <begin position="496"/>
        <end position="613"/>
    </location>
</feature>
<dbReference type="CDD" id="cd13898">
    <property type="entry name" value="CuRO_3_Abr2_like"/>
    <property type="match status" value="1"/>
</dbReference>
<dbReference type="InterPro" id="IPR033138">
    <property type="entry name" value="Cu_oxidase_CS"/>
</dbReference>
<dbReference type="Pfam" id="PF00394">
    <property type="entry name" value="Cu-oxidase"/>
    <property type="match status" value="1"/>
</dbReference>
<feature type="chain" id="PRO_5034157209" evidence="8">
    <location>
        <begin position="30"/>
        <end position="633"/>
    </location>
</feature>
<feature type="signal peptide" evidence="8">
    <location>
        <begin position="1"/>
        <end position="29"/>
    </location>
</feature>
<keyword evidence="3 8" id="KW-0732">Signal</keyword>
<dbReference type="Pfam" id="PF07731">
    <property type="entry name" value="Cu-oxidase_2"/>
    <property type="match status" value="1"/>
</dbReference>
<feature type="domain" description="Plastocyanin-like" evidence="9">
    <location>
        <begin position="341"/>
        <end position="394"/>
    </location>
</feature>
<dbReference type="PROSITE" id="PS00080">
    <property type="entry name" value="MULTICOPPER_OXIDASE2"/>
    <property type="match status" value="1"/>
</dbReference>
<keyword evidence="2" id="KW-0479">Metal-binding</keyword>
<keyword evidence="4" id="KW-0677">Repeat</keyword>
<comment type="caution">
    <text evidence="12">The sequence shown here is derived from an EMBL/GenBank/DDBJ whole genome shotgun (WGS) entry which is preliminary data.</text>
</comment>
<reference evidence="12 13" key="1">
    <citation type="submission" date="2020-05" db="EMBL/GenBank/DDBJ databases">
        <title>Identification and distribution of gene clusters putatively required for synthesis of sphingolipid metabolism inhibitors in phylogenetically diverse species of the filamentous fungus Fusarium.</title>
        <authorList>
            <person name="Kim H.-S."/>
            <person name="Busman M."/>
            <person name="Brown D.W."/>
            <person name="Divon H."/>
            <person name="Uhlig S."/>
            <person name="Proctor R.H."/>
        </authorList>
    </citation>
    <scope>NUCLEOTIDE SEQUENCE [LARGE SCALE GENOMIC DNA]</scope>
    <source>
        <strain evidence="12 13">NRRL 66243</strain>
    </source>
</reference>
<feature type="domain" description="Plastocyanin-like" evidence="11">
    <location>
        <begin position="63"/>
        <end position="177"/>
    </location>
</feature>
<evidence type="ECO:0000256" key="1">
    <source>
        <dbReference type="ARBA" id="ARBA00010609"/>
    </source>
</evidence>
<evidence type="ECO:0000256" key="8">
    <source>
        <dbReference type="SAM" id="SignalP"/>
    </source>
</evidence>
<dbReference type="InterPro" id="IPR008972">
    <property type="entry name" value="Cupredoxin"/>
</dbReference>
<keyword evidence="7" id="KW-0325">Glycoprotein</keyword>
<evidence type="ECO:0000256" key="7">
    <source>
        <dbReference type="ARBA" id="ARBA00023180"/>
    </source>
</evidence>
<comment type="similarity">
    <text evidence="1">Belongs to the multicopper oxidase family.</text>
</comment>
<dbReference type="InterPro" id="IPR011706">
    <property type="entry name" value="Cu-oxidase_C"/>
</dbReference>
<evidence type="ECO:0000259" key="9">
    <source>
        <dbReference type="Pfam" id="PF00394"/>
    </source>
</evidence>
<dbReference type="InterPro" id="IPR001117">
    <property type="entry name" value="Cu-oxidase_2nd"/>
</dbReference>
<dbReference type="CDD" id="cd13850">
    <property type="entry name" value="CuRO_1_Abr2_like"/>
    <property type="match status" value="1"/>
</dbReference>
<dbReference type="OrthoDB" id="2121828at2759"/>
<dbReference type="InterPro" id="IPR011707">
    <property type="entry name" value="Cu-oxidase-like_N"/>
</dbReference>
<dbReference type="PANTHER" id="PTHR11709">
    <property type="entry name" value="MULTI-COPPER OXIDASE"/>
    <property type="match status" value="1"/>
</dbReference>
<dbReference type="EMBL" id="JAAQRI010000656">
    <property type="protein sequence ID" value="KAF5610584.1"/>
    <property type="molecule type" value="Genomic_DNA"/>
</dbReference>
<keyword evidence="13" id="KW-1185">Reference proteome</keyword>
<keyword evidence="6" id="KW-0186">Copper</keyword>
<protein>
    <submittedName>
        <fullName evidence="12">Multicopper oxidase</fullName>
    </submittedName>
</protein>
<evidence type="ECO:0000313" key="13">
    <source>
        <dbReference type="Proteomes" id="UP000530670"/>
    </source>
</evidence>
<gene>
    <name evidence="12" type="ORF">FTJAE_14250</name>
</gene>
<dbReference type="Gene3D" id="2.60.40.420">
    <property type="entry name" value="Cupredoxins - blue copper proteins"/>
    <property type="match status" value="3"/>
</dbReference>
<dbReference type="AlphaFoldDB" id="A0A8H5Q8I1"/>
<evidence type="ECO:0000256" key="2">
    <source>
        <dbReference type="ARBA" id="ARBA00022723"/>
    </source>
</evidence>
<dbReference type="SUPFAM" id="SSF49503">
    <property type="entry name" value="Cupredoxins"/>
    <property type="match status" value="3"/>
</dbReference>
<keyword evidence="5" id="KW-0560">Oxidoreductase</keyword>
<dbReference type="GO" id="GO:0016491">
    <property type="term" value="F:oxidoreductase activity"/>
    <property type="evidence" value="ECO:0007669"/>
    <property type="project" value="UniProtKB-KW"/>
</dbReference>
<dbReference type="InterPro" id="IPR002355">
    <property type="entry name" value="Cu_oxidase_Cu_BS"/>
</dbReference>
<organism evidence="12 13">
    <name type="scientific">Fusarium tjaetaba</name>
    <dbReference type="NCBI Taxonomy" id="1567544"/>
    <lineage>
        <taxon>Eukaryota</taxon>
        <taxon>Fungi</taxon>
        <taxon>Dikarya</taxon>
        <taxon>Ascomycota</taxon>
        <taxon>Pezizomycotina</taxon>
        <taxon>Sordariomycetes</taxon>
        <taxon>Hypocreomycetidae</taxon>
        <taxon>Hypocreales</taxon>
        <taxon>Nectriaceae</taxon>
        <taxon>Fusarium</taxon>
        <taxon>Fusarium fujikuroi species complex</taxon>
    </lineage>
</organism>
<dbReference type="InterPro" id="IPR045087">
    <property type="entry name" value="Cu-oxidase_fam"/>
</dbReference>
<dbReference type="GeneID" id="59299732"/>
<dbReference type="CDD" id="cd13876">
    <property type="entry name" value="CuRO_2_Abr2_like"/>
    <property type="match status" value="1"/>
</dbReference>
<sequence>MARSAWLPLFVLHVQLFFMSLFAWPTSHAIYDTVDSQLAVDAGTRTNKTSIFIGRKRVFDLTITWENYTPDGFTRKMMLVNGQSPGPLIDINEGDRVSVTVFNNSPFNTTIHYHGIEMADTPWSDGVPGVTQRPIRPGGSFVYEFKATQYGSYWYHSHFHGQIEDGLLGPILVRPRRDKLKPFHLISTDVKIQRRLEEAERAIKPLLVSDFTHLTSDEKWKMTQEAGIEISCYDSILFNGKGHVQCPNINDLNKHLSQIQREYLGTVPGASITDKGCLPASALIKFGGGSGDEDALPKTVFSGCKTTKGSIETIETREPDDIIGEWAAIDIIGGFSFITAVMSIDEHDMWVYAVDGSYVEPQKVQAITVSNGDRYSVFVNVKSAGKFKIRCSSVNIAQILMGHAILSVGSKNSTSVSTPHIDIAGRPTSPEVKYFNQDIAYPFPPEFVAAKADAFFPLSMQVDGASYLWAMNHTRLMPTDIDAAVEPVLFGPAVDRQNNVTITTKLNTWVDLLFFTGSEPMPPHPIHKHGNKMFQIGSGIGHFRWNSTEEAINDIPENFNLVNPPKRDGFASLTAFGNVTWIVVRYHVTNPGAWLLHCHIDNHLQGGMMMIIQDGVDHWPRVPDYYLSYGQHE</sequence>
<dbReference type="PROSITE" id="PS00079">
    <property type="entry name" value="MULTICOPPER_OXIDASE1"/>
    <property type="match status" value="2"/>
</dbReference>
<evidence type="ECO:0000256" key="4">
    <source>
        <dbReference type="ARBA" id="ARBA00022737"/>
    </source>
</evidence>
<evidence type="ECO:0000259" key="10">
    <source>
        <dbReference type="Pfam" id="PF07731"/>
    </source>
</evidence>
<dbReference type="GO" id="GO:0005507">
    <property type="term" value="F:copper ion binding"/>
    <property type="evidence" value="ECO:0007669"/>
    <property type="project" value="InterPro"/>
</dbReference>
<evidence type="ECO:0000259" key="11">
    <source>
        <dbReference type="Pfam" id="PF07732"/>
    </source>
</evidence>
<evidence type="ECO:0000313" key="12">
    <source>
        <dbReference type="EMBL" id="KAF5610584.1"/>
    </source>
</evidence>
<dbReference type="Proteomes" id="UP000530670">
    <property type="component" value="Unassembled WGS sequence"/>
</dbReference>
<evidence type="ECO:0000256" key="6">
    <source>
        <dbReference type="ARBA" id="ARBA00023008"/>
    </source>
</evidence>
<name>A0A8H5Q8I1_9HYPO</name>
<dbReference type="Pfam" id="PF07732">
    <property type="entry name" value="Cu-oxidase_3"/>
    <property type="match status" value="1"/>
</dbReference>